<dbReference type="RefSeq" id="WP_184152822.1">
    <property type="nucleotide sequence ID" value="NZ_JACHFM010000004.1"/>
</dbReference>
<feature type="compositionally biased region" description="Low complexity" evidence="1">
    <location>
        <begin position="1"/>
        <end position="35"/>
    </location>
</feature>
<feature type="region of interest" description="Disordered" evidence="1">
    <location>
        <begin position="1"/>
        <end position="45"/>
    </location>
</feature>
<proteinExistence type="predicted"/>
<sequence length="45" mass="4113">MGTSFSGAGAAGAIGDSAVARPEPAAAGKTGTAPASVPTPGRQDT</sequence>
<accession>A0A840SNL9</accession>
<evidence type="ECO:0000313" key="2">
    <source>
        <dbReference type="EMBL" id="MBB5223597.1"/>
    </source>
</evidence>
<dbReference type="Proteomes" id="UP000549457">
    <property type="component" value="Unassembled WGS sequence"/>
</dbReference>
<dbReference type="AlphaFoldDB" id="A0A840SNL9"/>
<reference evidence="2 3" key="1">
    <citation type="submission" date="2020-08" db="EMBL/GenBank/DDBJ databases">
        <title>Genomic Encyclopedia of Type Strains, Phase IV (KMG-IV): sequencing the most valuable type-strain genomes for metagenomic binning, comparative biology and taxonomic classification.</title>
        <authorList>
            <person name="Goeker M."/>
        </authorList>
    </citation>
    <scope>NUCLEOTIDE SEQUENCE [LARGE SCALE GENOMIC DNA]</scope>
    <source>
        <strain evidence="2 3">DSM 101730</strain>
    </source>
</reference>
<keyword evidence="3" id="KW-1185">Reference proteome</keyword>
<evidence type="ECO:0000313" key="3">
    <source>
        <dbReference type="Proteomes" id="UP000549457"/>
    </source>
</evidence>
<evidence type="ECO:0000256" key="1">
    <source>
        <dbReference type="SAM" id="MobiDB-lite"/>
    </source>
</evidence>
<name>A0A840SNL9_9RHOB</name>
<protein>
    <submittedName>
        <fullName evidence="2">Uncharacterized protein</fullName>
    </submittedName>
</protein>
<organism evidence="2 3">
    <name type="scientific">Amaricoccus macauensis</name>
    <dbReference type="NCBI Taxonomy" id="57001"/>
    <lineage>
        <taxon>Bacteria</taxon>
        <taxon>Pseudomonadati</taxon>
        <taxon>Pseudomonadota</taxon>
        <taxon>Alphaproteobacteria</taxon>
        <taxon>Rhodobacterales</taxon>
        <taxon>Paracoccaceae</taxon>
        <taxon>Amaricoccus</taxon>
    </lineage>
</organism>
<comment type="caution">
    <text evidence="2">The sequence shown here is derived from an EMBL/GenBank/DDBJ whole genome shotgun (WGS) entry which is preliminary data.</text>
</comment>
<gene>
    <name evidence="2" type="ORF">HNP73_003551</name>
</gene>
<dbReference type="EMBL" id="JACHFM010000004">
    <property type="protein sequence ID" value="MBB5223597.1"/>
    <property type="molecule type" value="Genomic_DNA"/>
</dbReference>